<evidence type="ECO:0000313" key="9">
    <source>
        <dbReference type="EMBL" id="GFP38570.1"/>
    </source>
</evidence>
<feature type="transmembrane region" description="Helical" evidence="6">
    <location>
        <begin position="286"/>
        <end position="303"/>
    </location>
</feature>
<proteinExistence type="inferred from homology"/>
<dbReference type="SUPFAM" id="SSF103481">
    <property type="entry name" value="Multidrug resistance efflux transporter EmrE"/>
    <property type="match status" value="2"/>
</dbReference>
<gene>
    <name evidence="8" type="ORF">HKBW3S09_00348</name>
    <name evidence="9" type="ORF">HKBW3S47_00271</name>
</gene>
<evidence type="ECO:0000256" key="5">
    <source>
        <dbReference type="ARBA" id="ARBA00023136"/>
    </source>
</evidence>
<feature type="transmembrane region" description="Helical" evidence="6">
    <location>
        <begin position="230"/>
        <end position="251"/>
    </location>
</feature>
<protein>
    <recommendedName>
        <fullName evidence="7">EamA domain-containing protein</fullName>
    </recommendedName>
</protein>
<dbReference type="Proteomes" id="UP000585609">
    <property type="component" value="Unassembled WGS sequence"/>
</dbReference>
<feature type="transmembrane region" description="Helical" evidence="6">
    <location>
        <begin position="139"/>
        <end position="156"/>
    </location>
</feature>
<evidence type="ECO:0000256" key="4">
    <source>
        <dbReference type="ARBA" id="ARBA00022989"/>
    </source>
</evidence>
<evidence type="ECO:0000259" key="7">
    <source>
        <dbReference type="Pfam" id="PF00892"/>
    </source>
</evidence>
<dbReference type="PANTHER" id="PTHR32322">
    <property type="entry name" value="INNER MEMBRANE TRANSPORTER"/>
    <property type="match status" value="1"/>
</dbReference>
<reference evidence="10 11" key="1">
    <citation type="journal article" date="2020" name="Front. Microbiol.">
        <title>Single-cell genomics of novel Actinobacteria with the Wood-Ljungdahl pathway discovered in a serpentinizing system.</title>
        <authorList>
            <person name="Merino N."/>
            <person name="Kawai M."/>
            <person name="Boyd E.S."/>
            <person name="Colman D.R."/>
            <person name="McGlynn S.E."/>
            <person name="Nealson K.H."/>
            <person name="Kurokawa K."/>
            <person name="Hongoh Y."/>
        </authorList>
    </citation>
    <scope>NUCLEOTIDE SEQUENCE [LARGE SCALE GENOMIC DNA]</scope>
    <source>
        <strain evidence="8 11">S09_30</strain>
        <strain evidence="9 10">S47</strain>
    </source>
</reference>
<dbReference type="InterPro" id="IPR000620">
    <property type="entry name" value="EamA_dom"/>
</dbReference>
<comment type="similarity">
    <text evidence="2">Belongs to the EamA transporter family.</text>
</comment>
<feature type="domain" description="EamA" evidence="7">
    <location>
        <begin position="20"/>
        <end position="153"/>
    </location>
</feature>
<evidence type="ECO:0000313" key="10">
    <source>
        <dbReference type="Proteomes" id="UP000569018"/>
    </source>
</evidence>
<keyword evidence="5 6" id="KW-0472">Membrane</keyword>
<dbReference type="AlphaFoldDB" id="A0A6V8Q2A7"/>
<evidence type="ECO:0000256" key="6">
    <source>
        <dbReference type="SAM" id="Phobius"/>
    </source>
</evidence>
<dbReference type="InterPro" id="IPR050638">
    <property type="entry name" value="AA-Vitamin_Transporters"/>
</dbReference>
<dbReference type="PANTHER" id="PTHR32322:SF2">
    <property type="entry name" value="EAMA DOMAIN-CONTAINING PROTEIN"/>
    <property type="match status" value="1"/>
</dbReference>
<dbReference type="Pfam" id="PF00892">
    <property type="entry name" value="EamA"/>
    <property type="match status" value="2"/>
</dbReference>
<evidence type="ECO:0000313" key="8">
    <source>
        <dbReference type="EMBL" id="GFP22881.1"/>
    </source>
</evidence>
<feature type="transmembrane region" description="Helical" evidence="6">
    <location>
        <begin position="50"/>
        <end position="66"/>
    </location>
</feature>
<feature type="transmembrane region" description="Helical" evidence="6">
    <location>
        <begin position="196"/>
        <end position="218"/>
    </location>
</feature>
<dbReference type="Proteomes" id="UP000569018">
    <property type="component" value="Unassembled WGS sequence"/>
</dbReference>
<feature type="transmembrane region" description="Helical" evidence="6">
    <location>
        <begin position="263"/>
        <end position="280"/>
    </location>
</feature>
<feature type="transmembrane region" description="Helical" evidence="6">
    <location>
        <begin position="20"/>
        <end position="38"/>
    </location>
</feature>
<evidence type="ECO:0000313" key="11">
    <source>
        <dbReference type="Proteomes" id="UP000585609"/>
    </source>
</evidence>
<feature type="transmembrane region" description="Helical" evidence="6">
    <location>
        <begin position="78"/>
        <end position="97"/>
    </location>
</feature>
<comment type="subcellular location">
    <subcellularLocation>
        <location evidence="1">Membrane</location>
        <topology evidence="1">Multi-pass membrane protein</topology>
    </subcellularLocation>
</comment>
<evidence type="ECO:0000256" key="3">
    <source>
        <dbReference type="ARBA" id="ARBA00022692"/>
    </source>
</evidence>
<feature type="transmembrane region" description="Helical" evidence="6">
    <location>
        <begin position="162"/>
        <end position="184"/>
    </location>
</feature>
<dbReference type="InterPro" id="IPR037185">
    <property type="entry name" value="EmrE-like"/>
</dbReference>
<dbReference type="EMBL" id="BLSD01000008">
    <property type="protein sequence ID" value="GFP38570.1"/>
    <property type="molecule type" value="Genomic_DNA"/>
</dbReference>
<keyword evidence="3 6" id="KW-0812">Transmembrane</keyword>
<evidence type="ECO:0000256" key="2">
    <source>
        <dbReference type="ARBA" id="ARBA00007362"/>
    </source>
</evidence>
<dbReference type="GO" id="GO:0016020">
    <property type="term" value="C:membrane"/>
    <property type="evidence" value="ECO:0007669"/>
    <property type="project" value="UniProtKB-SubCell"/>
</dbReference>
<dbReference type="EMBL" id="BLRW01000027">
    <property type="protein sequence ID" value="GFP22881.1"/>
    <property type="molecule type" value="Genomic_DNA"/>
</dbReference>
<evidence type="ECO:0000256" key="1">
    <source>
        <dbReference type="ARBA" id="ARBA00004141"/>
    </source>
</evidence>
<accession>A0A6V8Q2A7</accession>
<organism evidence="9 10">
    <name type="scientific">Candidatus Hakubella thermalkaliphila</name>
    <dbReference type="NCBI Taxonomy" id="2754717"/>
    <lineage>
        <taxon>Bacteria</taxon>
        <taxon>Bacillati</taxon>
        <taxon>Actinomycetota</taxon>
        <taxon>Actinomycetota incertae sedis</taxon>
        <taxon>Candidatus Hakubellales</taxon>
        <taxon>Candidatus Hakubellaceae</taxon>
        <taxon>Candidatus Hakubella</taxon>
    </lineage>
</organism>
<feature type="transmembrane region" description="Helical" evidence="6">
    <location>
        <begin position="103"/>
        <end position="127"/>
    </location>
</feature>
<feature type="domain" description="EamA" evidence="7">
    <location>
        <begin position="167"/>
        <end position="303"/>
    </location>
</feature>
<comment type="caution">
    <text evidence="9">The sequence shown here is derived from an EMBL/GenBank/DDBJ whole genome shotgun (WGS) entry which is preliminary data.</text>
</comment>
<name>A0A6V8Q2A7_9ACTN</name>
<sequence>MRCNVSNHSFTTPVSFTARISLLLNALVWSLPVFFIKYLSYSFDPYTQNFYRSLSATVALFLYVWLRKREELQRVMGEWRLFVPPAIIFAAAQILYVEGIYKITASLAAILERGGLVFVVIFSYLLLRDERGRIRSKGFLSGASLSFAGMIGVILGDGDFSLQGHTAGVLLLITSGTLYGLYTVGIAKATKYLDPLAATFAIVASSTVIFGVAAAIYGEPGQIFQVDWKINLFLLISGLIGIAAGHTLFFINVKKVGNVLTNTFLLLTPLIGVTLASLFLGERLTWIQIFSGAVLIGGSYLLVTRGQARTFNENH</sequence>
<keyword evidence="4 6" id="KW-1133">Transmembrane helix</keyword>